<proteinExistence type="predicted"/>
<evidence type="ECO:0000256" key="5">
    <source>
        <dbReference type="SAM" id="MobiDB-lite"/>
    </source>
</evidence>
<dbReference type="InterPro" id="IPR009056">
    <property type="entry name" value="Cyt_c-like_dom"/>
</dbReference>
<feature type="domain" description="Cytochrome c" evidence="7">
    <location>
        <begin position="15"/>
        <end position="99"/>
    </location>
</feature>
<dbReference type="GO" id="GO:0046872">
    <property type="term" value="F:metal ion binding"/>
    <property type="evidence" value="ECO:0007669"/>
    <property type="project" value="UniProtKB-KW"/>
</dbReference>
<evidence type="ECO:0000256" key="3">
    <source>
        <dbReference type="ARBA" id="ARBA00023004"/>
    </source>
</evidence>
<evidence type="ECO:0000259" key="7">
    <source>
        <dbReference type="PROSITE" id="PS51007"/>
    </source>
</evidence>
<dbReference type="InterPro" id="IPR036909">
    <property type="entry name" value="Cyt_c-like_dom_sf"/>
</dbReference>
<dbReference type="EMBL" id="DSHZ01000433">
    <property type="protein sequence ID" value="HEO42951.1"/>
    <property type="molecule type" value="Genomic_DNA"/>
</dbReference>
<sequence length="130" mass="14031">MKRLLPLLFLLGLGAAIAQGTEGLWTKTCAVCHGEKAQGVRPYPGLQGVGPFFATPEGRRYLVLVVLYGKKGEAGLMPGFAQLKDEELAALLNHLKALLQAKGDPFTPEEIRKGRGLNLTPDAVKRPEKP</sequence>
<keyword evidence="1 4" id="KW-0349">Heme</keyword>
<keyword evidence="6" id="KW-0732">Signal</keyword>
<feature type="signal peptide" evidence="6">
    <location>
        <begin position="1"/>
        <end position="18"/>
    </location>
</feature>
<comment type="caution">
    <text evidence="8">The sequence shown here is derived from an EMBL/GenBank/DDBJ whole genome shotgun (WGS) entry which is preliminary data.</text>
</comment>
<evidence type="ECO:0000256" key="6">
    <source>
        <dbReference type="SAM" id="SignalP"/>
    </source>
</evidence>
<name>A0A831U697_9DEIN</name>
<reference evidence="8" key="1">
    <citation type="journal article" date="2020" name="mSystems">
        <title>Genome- and Community-Level Interaction Insights into Carbon Utilization and Element Cycling Functions of Hydrothermarchaeota in Hydrothermal Sediment.</title>
        <authorList>
            <person name="Zhou Z."/>
            <person name="Liu Y."/>
            <person name="Xu W."/>
            <person name="Pan J."/>
            <person name="Luo Z.H."/>
            <person name="Li M."/>
        </authorList>
    </citation>
    <scope>NUCLEOTIDE SEQUENCE [LARGE SCALE GENOMIC DNA]</scope>
    <source>
        <strain evidence="8">SpSt-189</strain>
    </source>
</reference>
<dbReference type="GO" id="GO:0009055">
    <property type="term" value="F:electron transfer activity"/>
    <property type="evidence" value="ECO:0007669"/>
    <property type="project" value="InterPro"/>
</dbReference>
<keyword evidence="3 4" id="KW-0408">Iron</keyword>
<dbReference type="PROSITE" id="PS51007">
    <property type="entry name" value="CYTC"/>
    <property type="match status" value="1"/>
</dbReference>
<dbReference type="AlphaFoldDB" id="A0A831U697"/>
<evidence type="ECO:0000256" key="2">
    <source>
        <dbReference type="ARBA" id="ARBA00022723"/>
    </source>
</evidence>
<dbReference type="Gene3D" id="1.10.760.10">
    <property type="entry name" value="Cytochrome c-like domain"/>
    <property type="match status" value="1"/>
</dbReference>
<feature type="region of interest" description="Disordered" evidence="5">
    <location>
        <begin position="106"/>
        <end position="130"/>
    </location>
</feature>
<dbReference type="GO" id="GO:0020037">
    <property type="term" value="F:heme binding"/>
    <property type="evidence" value="ECO:0007669"/>
    <property type="project" value="InterPro"/>
</dbReference>
<dbReference type="Pfam" id="PF13442">
    <property type="entry name" value="Cytochrome_CBB3"/>
    <property type="match status" value="1"/>
</dbReference>
<gene>
    <name evidence="8" type="ORF">ENP09_08935</name>
</gene>
<dbReference type="SUPFAM" id="SSF46626">
    <property type="entry name" value="Cytochrome c"/>
    <property type="match status" value="1"/>
</dbReference>
<protein>
    <submittedName>
        <fullName evidence="8">Cytochrome c</fullName>
    </submittedName>
</protein>
<feature type="chain" id="PRO_5032406663" evidence="6">
    <location>
        <begin position="19"/>
        <end position="130"/>
    </location>
</feature>
<accession>A0A831U697</accession>
<evidence type="ECO:0000256" key="1">
    <source>
        <dbReference type="ARBA" id="ARBA00022617"/>
    </source>
</evidence>
<organism evidence="8">
    <name type="scientific">Thermus islandicus</name>
    <dbReference type="NCBI Taxonomy" id="540988"/>
    <lineage>
        <taxon>Bacteria</taxon>
        <taxon>Thermotogati</taxon>
        <taxon>Deinococcota</taxon>
        <taxon>Deinococci</taxon>
        <taxon>Thermales</taxon>
        <taxon>Thermaceae</taxon>
        <taxon>Thermus</taxon>
    </lineage>
</organism>
<evidence type="ECO:0000313" key="8">
    <source>
        <dbReference type="EMBL" id="HEO42951.1"/>
    </source>
</evidence>
<evidence type="ECO:0000256" key="4">
    <source>
        <dbReference type="PROSITE-ProRule" id="PRU00433"/>
    </source>
</evidence>
<keyword evidence="2 4" id="KW-0479">Metal-binding</keyword>